<dbReference type="InterPro" id="IPR000477">
    <property type="entry name" value="RT_dom"/>
</dbReference>
<dbReference type="InterPro" id="IPR043128">
    <property type="entry name" value="Rev_trsase/Diguanyl_cyclase"/>
</dbReference>
<dbReference type="InterPro" id="IPR001878">
    <property type="entry name" value="Znf_CCHC"/>
</dbReference>
<dbReference type="SUPFAM" id="SSF50630">
    <property type="entry name" value="Acid proteases"/>
    <property type="match status" value="1"/>
</dbReference>
<feature type="domain" description="Reverse transcriptase" evidence="13">
    <location>
        <begin position="476"/>
        <end position="654"/>
    </location>
</feature>
<keyword evidence="4" id="KW-0548">Nucleotidyltransferase</keyword>
<dbReference type="InterPro" id="IPR036875">
    <property type="entry name" value="Znf_CCHC_sf"/>
</dbReference>
<reference evidence="14 15" key="1">
    <citation type="journal article" date="2024" name="bioRxiv">
        <title>A reference genome for Trichogramma kaykai: A tiny desert-dwelling parasitoid wasp with competing sex-ratio distorters.</title>
        <authorList>
            <person name="Culotta J."/>
            <person name="Lindsey A.R."/>
        </authorList>
    </citation>
    <scope>NUCLEOTIDE SEQUENCE [LARGE SCALE GENOMIC DNA]</scope>
    <source>
        <strain evidence="14 15">KSX58</strain>
    </source>
</reference>
<evidence type="ECO:0000256" key="10">
    <source>
        <dbReference type="PROSITE-ProRule" id="PRU00047"/>
    </source>
</evidence>
<evidence type="ECO:0000256" key="11">
    <source>
        <dbReference type="SAM" id="MobiDB-lite"/>
    </source>
</evidence>
<dbReference type="InterPro" id="IPR021109">
    <property type="entry name" value="Peptidase_aspartic_dom_sf"/>
</dbReference>
<evidence type="ECO:0000256" key="8">
    <source>
        <dbReference type="ARBA" id="ARBA00023125"/>
    </source>
</evidence>
<dbReference type="Proteomes" id="UP001627154">
    <property type="component" value="Unassembled WGS sequence"/>
</dbReference>
<dbReference type="InterPro" id="IPR043502">
    <property type="entry name" value="DNA/RNA_pol_sf"/>
</dbReference>
<keyword evidence="7" id="KW-0255">Endonuclease</keyword>
<evidence type="ECO:0000313" key="15">
    <source>
        <dbReference type="Proteomes" id="UP001627154"/>
    </source>
</evidence>
<keyword evidence="5" id="KW-0540">Nuclease</keyword>
<dbReference type="Gene3D" id="3.10.10.10">
    <property type="entry name" value="HIV Type 1 Reverse Transcriptase, subunit A, domain 1"/>
    <property type="match status" value="1"/>
</dbReference>
<dbReference type="Gene3D" id="2.40.70.10">
    <property type="entry name" value="Acid Proteases"/>
    <property type="match status" value="1"/>
</dbReference>
<dbReference type="Gene3D" id="3.30.70.270">
    <property type="match status" value="2"/>
</dbReference>
<keyword evidence="3" id="KW-0808">Transferase</keyword>
<dbReference type="SMART" id="SM00343">
    <property type="entry name" value="ZnF_C2HC"/>
    <property type="match status" value="2"/>
</dbReference>
<keyword evidence="10" id="KW-0479">Metal-binding</keyword>
<dbReference type="PANTHER" id="PTHR37984">
    <property type="entry name" value="PROTEIN CBG26694"/>
    <property type="match status" value="1"/>
</dbReference>
<dbReference type="Gene3D" id="4.10.60.10">
    <property type="entry name" value="Zinc finger, CCHC-type"/>
    <property type="match status" value="1"/>
</dbReference>
<gene>
    <name evidence="14" type="ORF">TKK_004485</name>
</gene>
<evidence type="ECO:0000256" key="2">
    <source>
        <dbReference type="ARBA" id="ARBA00022670"/>
    </source>
</evidence>
<accession>A0ABD2XCB9</accession>
<dbReference type="EMBL" id="JBJJXI010000034">
    <property type="protein sequence ID" value="KAL3402539.1"/>
    <property type="molecule type" value="Genomic_DNA"/>
</dbReference>
<proteinExistence type="predicted"/>
<keyword evidence="9" id="KW-0511">Multifunctional enzyme</keyword>
<dbReference type="EC" id="2.7.7.49" evidence="1"/>
<dbReference type="PROSITE" id="PS50158">
    <property type="entry name" value="ZF_CCHC"/>
    <property type="match status" value="1"/>
</dbReference>
<keyword evidence="6" id="KW-0064">Aspartyl protease</keyword>
<dbReference type="GO" id="GO:0004519">
    <property type="term" value="F:endonuclease activity"/>
    <property type="evidence" value="ECO:0007669"/>
    <property type="project" value="UniProtKB-KW"/>
</dbReference>
<dbReference type="Pfam" id="PF03732">
    <property type="entry name" value="Retrotrans_gag"/>
    <property type="match status" value="1"/>
</dbReference>
<evidence type="ECO:0000256" key="7">
    <source>
        <dbReference type="ARBA" id="ARBA00022759"/>
    </source>
</evidence>
<dbReference type="SUPFAM" id="SSF57756">
    <property type="entry name" value="Retrovirus zinc finger-like domains"/>
    <property type="match status" value="1"/>
</dbReference>
<evidence type="ECO:0000256" key="1">
    <source>
        <dbReference type="ARBA" id="ARBA00012493"/>
    </source>
</evidence>
<evidence type="ECO:0000259" key="12">
    <source>
        <dbReference type="PROSITE" id="PS50158"/>
    </source>
</evidence>
<keyword evidence="10" id="KW-0862">Zinc</keyword>
<organism evidence="14 15">
    <name type="scientific">Trichogramma kaykai</name>
    <dbReference type="NCBI Taxonomy" id="54128"/>
    <lineage>
        <taxon>Eukaryota</taxon>
        <taxon>Metazoa</taxon>
        <taxon>Ecdysozoa</taxon>
        <taxon>Arthropoda</taxon>
        <taxon>Hexapoda</taxon>
        <taxon>Insecta</taxon>
        <taxon>Pterygota</taxon>
        <taxon>Neoptera</taxon>
        <taxon>Endopterygota</taxon>
        <taxon>Hymenoptera</taxon>
        <taxon>Apocrita</taxon>
        <taxon>Proctotrupomorpha</taxon>
        <taxon>Chalcidoidea</taxon>
        <taxon>Trichogrammatidae</taxon>
        <taxon>Trichogramma</taxon>
    </lineage>
</organism>
<dbReference type="Pfam" id="PF00078">
    <property type="entry name" value="RVT_1"/>
    <property type="match status" value="1"/>
</dbReference>
<dbReference type="InterPro" id="IPR005162">
    <property type="entry name" value="Retrotrans_gag_dom"/>
</dbReference>
<evidence type="ECO:0000256" key="9">
    <source>
        <dbReference type="ARBA" id="ARBA00023268"/>
    </source>
</evidence>
<name>A0ABD2XCB9_9HYME</name>
<dbReference type="GO" id="GO:0004190">
    <property type="term" value="F:aspartic-type endopeptidase activity"/>
    <property type="evidence" value="ECO:0007669"/>
    <property type="project" value="UniProtKB-KW"/>
</dbReference>
<keyword evidence="15" id="KW-1185">Reference proteome</keyword>
<dbReference type="GO" id="GO:0003964">
    <property type="term" value="F:RNA-directed DNA polymerase activity"/>
    <property type="evidence" value="ECO:0007669"/>
    <property type="project" value="UniProtKB-EC"/>
</dbReference>
<dbReference type="PROSITE" id="PS50878">
    <property type="entry name" value="RT_POL"/>
    <property type="match status" value="1"/>
</dbReference>
<keyword evidence="8" id="KW-0238">DNA-binding</keyword>
<keyword evidence="7" id="KW-0378">Hydrolase</keyword>
<dbReference type="AlphaFoldDB" id="A0ABD2XCB9"/>
<dbReference type="GO" id="GO:0008270">
    <property type="term" value="F:zinc ion binding"/>
    <property type="evidence" value="ECO:0007669"/>
    <property type="project" value="UniProtKB-KW"/>
</dbReference>
<evidence type="ECO:0000256" key="6">
    <source>
        <dbReference type="ARBA" id="ARBA00022750"/>
    </source>
</evidence>
<dbReference type="InterPro" id="IPR050951">
    <property type="entry name" value="Retrovirus_Pol_polyprotein"/>
</dbReference>
<sequence length="757" mass="85613">MLTRNVTDEKIKVATLVTKLSTDAHALLKQLTAPEKITDKKYSDLTDLMAKQLKPKPSEAMERCTFHMAKQNPNEKIADYVARLKKLALHCNFDKLNDSLRDQLVCGLSDTDTKIKLFEEKDLTLAKALEISIARESAVKNATSTSNALDSKVSKSNMYYTQSNPQQGGQGHATKNGAAHSKRQQQQQRPRQQQQQHQQKQRGSDSKSGVQCYCCGKPNHISRECRYRKYVCRACNKKGHLERVCKKSGNEVKNIRSLPESDNEREYETNFFSIKQYGTEINDHDAAKLYKHETDSGITPMFITINVNSVNINFEIDSSTYHTVISEQLYKEILANVNMINTKRSLKAYDGHPLTPIGELCNLTAVFKNKTISASCYVMPGPGPALVGRQWLTQFGVWPLIVPEVHSIKEIVSRENLCDYIRNKYKVLFDDSPGMYNKSLTKIHMRDDVCPIALKCRHVALALKPLVEKEIEKLVSLKHLKPVQVSEWATPIVPVLKGNGEIRICGDFKLTLNPHIIIDKYPLHSIDDILAKLQGGVHFSELDLKHAYMQFPVDEESSNLLTIVTHKGLYKYTKIPEGVSPAPADVQRKMDECLLGVDGAIAYLDNIYVTGKTEAEHIRNLEMVCEKLAECNLRLNLKKCHFMIPRLEVLGYVIDATGLHKSKSKVQAMVDAPRPSTTKELSSFLGLVNFYARFLENRSTKLKPLYDLLNGKLQKWNNECEIAFKWVKNKLIAPDCLAHYDPSKKIILACDASDYGL</sequence>
<dbReference type="GO" id="GO:0003677">
    <property type="term" value="F:DNA binding"/>
    <property type="evidence" value="ECO:0007669"/>
    <property type="project" value="UniProtKB-KW"/>
</dbReference>
<evidence type="ECO:0000256" key="4">
    <source>
        <dbReference type="ARBA" id="ARBA00022695"/>
    </source>
</evidence>
<comment type="caution">
    <text evidence="14">The sequence shown here is derived from an EMBL/GenBank/DDBJ whole genome shotgun (WGS) entry which is preliminary data.</text>
</comment>
<feature type="compositionally biased region" description="Low complexity" evidence="11">
    <location>
        <begin position="184"/>
        <end position="198"/>
    </location>
</feature>
<feature type="region of interest" description="Disordered" evidence="11">
    <location>
        <begin position="159"/>
        <end position="210"/>
    </location>
</feature>
<dbReference type="PANTHER" id="PTHR37984:SF5">
    <property type="entry name" value="PROTEIN NYNRIN-LIKE"/>
    <property type="match status" value="1"/>
</dbReference>
<keyword evidence="2" id="KW-0645">Protease</keyword>
<keyword evidence="10" id="KW-0863">Zinc-finger</keyword>
<feature type="domain" description="CCHC-type" evidence="12">
    <location>
        <begin position="212"/>
        <end position="226"/>
    </location>
</feature>
<dbReference type="Pfam" id="PF17919">
    <property type="entry name" value="RT_RNaseH_2"/>
    <property type="match status" value="1"/>
</dbReference>
<dbReference type="CDD" id="cd01647">
    <property type="entry name" value="RT_LTR"/>
    <property type="match status" value="1"/>
</dbReference>
<evidence type="ECO:0000256" key="3">
    <source>
        <dbReference type="ARBA" id="ARBA00022679"/>
    </source>
</evidence>
<dbReference type="SUPFAM" id="SSF56672">
    <property type="entry name" value="DNA/RNA polymerases"/>
    <property type="match status" value="1"/>
</dbReference>
<evidence type="ECO:0000259" key="13">
    <source>
        <dbReference type="PROSITE" id="PS50878"/>
    </source>
</evidence>
<dbReference type="InterPro" id="IPR041577">
    <property type="entry name" value="RT_RNaseH_2"/>
</dbReference>
<evidence type="ECO:0000256" key="5">
    <source>
        <dbReference type="ARBA" id="ARBA00022722"/>
    </source>
</evidence>
<protein>
    <recommendedName>
        <fullName evidence="1">RNA-directed DNA polymerase</fullName>
        <ecNumber evidence="1">2.7.7.49</ecNumber>
    </recommendedName>
</protein>
<evidence type="ECO:0000313" key="14">
    <source>
        <dbReference type="EMBL" id="KAL3402539.1"/>
    </source>
</evidence>
<dbReference type="FunFam" id="3.30.70.270:FF:000020">
    <property type="entry name" value="Transposon Tf2-6 polyprotein-like Protein"/>
    <property type="match status" value="1"/>
</dbReference>
<dbReference type="GO" id="GO:0006508">
    <property type="term" value="P:proteolysis"/>
    <property type="evidence" value="ECO:0007669"/>
    <property type="project" value="UniProtKB-KW"/>
</dbReference>